<evidence type="ECO:0000259" key="1">
    <source>
        <dbReference type="Pfam" id="PF01814"/>
    </source>
</evidence>
<dbReference type="InterPro" id="IPR012312">
    <property type="entry name" value="Hemerythrin-like"/>
</dbReference>
<dbReference type="EMBL" id="OBMI01000001">
    <property type="protein sequence ID" value="SOB79458.1"/>
    <property type="molecule type" value="Genomic_DNA"/>
</dbReference>
<feature type="domain" description="Hemerythrin-like" evidence="1">
    <location>
        <begin position="2"/>
        <end position="123"/>
    </location>
</feature>
<dbReference type="Pfam" id="PF01814">
    <property type="entry name" value="Hemerythrin"/>
    <property type="match status" value="1"/>
</dbReference>
<name>A0A285QD56_9SPHN</name>
<dbReference type="OrthoDB" id="7203877at2"/>
<proteinExistence type="predicted"/>
<evidence type="ECO:0000313" key="3">
    <source>
        <dbReference type="Proteomes" id="UP000219494"/>
    </source>
</evidence>
<gene>
    <name evidence="2" type="ORF">SAMN06297144_0560</name>
</gene>
<reference evidence="2 3" key="1">
    <citation type="submission" date="2017-07" db="EMBL/GenBank/DDBJ databases">
        <authorList>
            <person name="Sun Z.S."/>
            <person name="Albrecht U."/>
            <person name="Echele G."/>
            <person name="Lee C.C."/>
        </authorList>
    </citation>
    <scope>NUCLEOTIDE SEQUENCE [LARGE SCALE GENOMIC DNA]</scope>
    <source>
        <strain evidence="2 3">CGMCC 1.12672</strain>
    </source>
</reference>
<sequence>MIANLQHDHDRLRALAADLDVYLVQPTPPSGPEFAQLRWQLVRELSMHLAAERSALQAWQRSAGSAASHIDLSLDAAFTEHVAKWSGVSLIQSWHCYRSSARALLSRLRTRMDREERLMFPALNRAGHA</sequence>
<dbReference type="RefSeq" id="WP_097062458.1">
    <property type="nucleotide sequence ID" value="NZ_OBMI01000001.1"/>
</dbReference>
<evidence type="ECO:0000313" key="2">
    <source>
        <dbReference type="EMBL" id="SOB79458.1"/>
    </source>
</evidence>
<organism evidence="2 3">
    <name type="scientific">Sphingomonas guangdongensis</name>
    <dbReference type="NCBI Taxonomy" id="1141890"/>
    <lineage>
        <taxon>Bacteria</taxon>
        <taxon>Pseudomonadati</taxon>
        <taxon>Pseudomonadota</taxon>
        <taxon>Alphaproteobacteria</taxon>
        <taxon>Sphingomonadales</taxon>
        <taxon>Sphingomonadaceae</taxon>
        <taxon>Sphingomonas</taxon>
    </lineage>
</organism>
<accession>A0A285QD56</accession>
<keyword evidence="3" id="KW-1185">Reference proteome</keyword>
<protein>
    <submittedName>
        <fullName evidence="2">Hemerythrin HHE cation binding domain-containing protein</fullName>
    </submittedName>
</protein>
<dbReference type="Proteomes" id="UP000219494">
    <property type="component" value="Unassembled WGS sequence"/>
</dbReference>
<dbReference type="AlphaFoldDB" id="A0A285QD56"/>